<comment type="similarity">
    <text evidence="1">Belongs to the short-chain dehydrogenases/reductases (SDR) family.</text>
</comment>
<evidence type="ECO:0000256" key="1">
    <source>
        <dbReference type="ARBA" id="ARBA00006484"/>
    </source>
</evidence>
<dbReference type="OrthoDB" id="10253736at2759"/>
<keyword evidence="2" id="KW-0521">NADP</keyword>
<protein>
    <recommendedName>
        <fullName evidence="7">NAD(P)-binding protein</fullName>
    </recommendedName>
</protein>
<evidence type="ECO:0000256" key="4">
    <source>
        <dbReference type="SAM" id="Phobius"/>
    </source>
</evidence>
<gene>
    <name evidence="5" type="ORF">MVES_001530</name>
</gene>
<keyword evidence="4" id="KW-0472">Membrane</keyword>
<keyword evidence="4" id="KW-0812">Transmembrane</keyword>
<dbReference type="PRINTS" id="PR00081">
    <property type="entry name" value="GDHRDH"/>
</dbReference>
<evidence type="ECO:0000313" key="6">
    <source>
        <dbReference type="Proteomes" id="UP000232875"/>
    </source>
</evidence>
<dbReference type="STRING" id="2020962.A0A2N1JCQ0"/>
<keyword evidence="3" id="KW-0560">Oxidoreductase</keyword>
<reference evidence="5 6" key="1">
    <citation type="submission" date="2017-10" db="EMBL/GenBank/DDBJ databases">
        <title>A novel species of cold-tolerant Malassezia isolated from bats.</title>
        <authorList>
            <person name="Lorch J.M."/>
            <person name="Palmer J.M."/>
            <person name="Vanderwolf K.J."/>
            <person name="Schmidt K.Z."/>
            <person name="Verant M.L."/>
            <person name="Weller T.J."/>
            <person name="Blehert D.S."/>
        </authorList>
    </citation>
    <scope>NUCLEOTIDE SEQUENCE [LARGE SCALE GENOMIC DNA]</scope>
    <source>
        <strain evidence="5 6">NWHC:44797-103</strain>
    </source>
</reference>
<feature type="transmembrane region" description="Helical" evidence="4">
    <location>
        <begin position="65"/>
        <end position="83"/>
    </location>
</feature>
<proteinExistence type="inferred from homology"/>
<dbReference type="GO" id="GO:0016616">
    <property type="term" value="F:oxidoreductase activity, acting on the CH-OH group of donors, NAD or NADP as acceptor"/>
    <property type="evidence" value="ECO:0007669"/>
    <property type="project" value="TreeGrafter"/>
</dbReference>
<dbReference type="EMBL" id="KZ454989">
    <property type="protein sequence ID" value="PKI84313.1"/>
    <property type="molecule type" value="Genomic_DNA"/>
</dbReference>
<keyword evidence="4" id="KW-1133">Transmembrane helix</keyword>
<dbReference type="SUPFAM" id="SSF51735">
    <property type="entry name" value="NAD(P)-binding Rossmann-fold domains"/>
    <property type="match status" value="1"/>
</dbReference>
<sequence length="397" mass="43184">MSIPRRFDLDLVVNTFHALFALPSLVILPAAALFLANRGQPFDAMLQQASKVCTWHELVCVKHKWISWVMIFIVIKAIGRYLGRRAENNGVMERDPPNWSKEVIAITGGATGIGQSTVELLSKKYKARIAVLDVADPQYEKAAPDAPPILWIHTDVTKPEAIAAAHEKIKEVFGTSPSVVIGCAGIAVGGPILTTSSALVQKTFDINALQHVRLAKEFVPFMAKNNHGHYITVASSASFYTPPLLSAYCMSKGAALAFHEELRVELRVAYNAPRVRTSVVTPTKVRTLLGHAMNDAENSFVDPTLEPIEVASAIVNAIAEGRSHTISQPVITKLLPFVRAMPEWFRTIVAKLGETDSSLTTDSIRAAIKAGYGKNLGAENYESVLQGLDPSYTSKTA</sequence>
<evidence type="ECO:0000313" key="5">
    <source>
        <dbReference type="EMBL" id="PKI84313.1"/>
    </source>
</evidence>
<name>A0A2N1JCQ0_9BASI</name>
<dbReference type="InterPro" id="IPR002347">
    <property type="entry name" value="SDR_fam"/>
</dbReference>
<feature type="transmembrane region" description="Helical" evidence="4">
    <location>
        <begin position="12"/>
        <end position="36"/>
    </location>
</feature>
<dbReference type="InterPro" id="IPR036291">
    <property type="entry name" value="NAD(P)-bd_dom_sf"/>
</dbReference>
<dbReference type="AlphaFoldDB" id="A0A2N1JCQ0"/>
<evidence type="ECO:0000256" key="2">
    <source>
        <dbReference type="ARBA" id="ARBA00022857"/>
    </source>
</evidence>
<accession>A0A2N1JCQ0</accession>
<dbReference type="InterPro" id="IPR020904">
    <property type="entry name" value="Sc_DH/Rdtase_CS"/>
</dbReference>
<organism evidence="5 6">
    <name type="scientific">Malassezia vespertilionis</name>
    <dbReference type="NCBI Taxonomy" id="2020962"/>
    <lineage>
        <taxon>Eukaryota</taxon>
        <taxon>Fungi</taxon>
        <taxon>Dikarya</taxon>
        <taxon>Basidiomycota</taxon>
        <taxon>Ustilaginomycotina</taxon>
        <taxon>Malasseziomycetes</taxon>
        <taxon>Malasseziales</taxon>
        <taxon>Malasseziaceae</taxon>
        <taxon>Malassezia</taxon>
    </lineage>
</organism>
<dbReference type="PANTHER" id="PTHR24322">
    <property type="entry name" value="PKSB"/>
    <property type="match status" value="1"/>
</dbReference>
<dbReference type="PANTHER" id="PTHR24322:SF736">
    <property type="entry name" value="RETINOL DEHYDROGENASE 10"/>
    <property type="match status" value="1"/>
</dbReference>
<dbReference type="PROSITE" id="PS00061">
    <property type="entry name" value="ADH_SHORT"/>
    <property type="match status" value="1"/>
</dbReference>
<dbReference type="Proteomes" id="UP000232875">
    <property type="component" value="Unassembled WGS sequence"/>
</dbReference>
<dbReference type="Gene3D" id="3.40.50.720">
    <property type="entry name" value="NAD(P)-binding Rossmann-like Domain"/>
    <property type="match status" value="1"/>
</dbReference>
<evidence type="ECO:0008006" key="7">
    <source>
        <dbReference type="Google" id="ProtNLM"/>
    </source>
</evidence>
<keyword evidence="6" id="KW-1185">Reference proteome</keyword>
<dbReference type="Pfam" id="PF00106">
    <property type="entry name" value="adh_short"/>
    <property type="match status" value="1"/>
</dbReference>
<evidence type="ECO:0000256" key="3">
    <source>
        <dbReference type="ARBA" id="ARBA00023002"/>
    </source>
</evidence>